<dbReference type="PRINTS" id="PR00413">
    <property type="entry name" value="HADHALOGNASE"/>
</dbReference>
<dbReference type="SFLD" id="SFLDG01129">
    <property type="entry name" value="C1.5:_HAD__Beta-PGM__Phosphata"/>
    <property type="match status" value="1"/>
</dbReference>
<reference evidence="1" key="1">
    <citation type="submission" date="2020-08" db="EMBL/GenBank/DDBJ databases">
        <title>Genome public.</title>
        <authorList>
            <person name="Liu C."/>
            <person name="Sun Q."/>
        </authorList>
    </citation>
    <scope>NUCLEOTIDE SEQUENCE</scope>
    <source>
        <strain evidence="1">NSJ-54</strain>
    </source>
</reference>
<dbReference type="SUPFAM" id="SSF56784">
    <property type="entry name" value="HAD-like"/>
    <property type="match status" value="1"/>
</dbReference>
<dbReference type="Pfam" id="PF00702">
    <property type="entry name" value="Hydrolase"/>
    <property type="match status" value="1"/>
</dbReference>
<dbReference type="SFLD" id="SFLDS00003">
    <property type="entry name" value="Haloacid_Dehalogenase"/>
    <property type="match status" value="1"/>
</dbReference>
<dbReference type="Proteomes" id="UP000660861">
    <property type="component" value="Unassembled WGS sequence"/>
</dbReference>
<dbReference type="CDD" id="cd07505">
    <property type="entry name" value="HAD_BPGM-like"/>
    <property type="match status" value="1"/>
</dbReference>
<dbReference type="NCBIfam" id="TIGR01509">
    <property type="entry name" value="HAD-SF-IA-v3"/>
    <property type="match status" value="1"/>
</dbReference>
<name>A0A926EDN5_9FIRM</name>
<organism evidence="1 2">
    <name type="scientific">Zongyangia hominis</name>
    <dbReference type="NCBI Taxonomy" id="2763677"/>
    <lineage>
        <taxon>Bacteria</taxon>
        <taxon>Bacillati</taxon>
        <taxon>Bacillota</taxon>
        <taxon>Clostridia</taxon>
        <taxon>Eubacteriales</taxon>
        <taxon>Oscillospiraceae</taxon>
        <taxon>Zongyangia</taxon>
    </lineage>
</organism>
<dbReference type="RefSeq" id="WP_262397588.1">
    <property type="nucleotide sequence ID" value="NZ_JACRTC010000003.1"/>
</dbReference>
<dbReference type="GO" id="GO:0016791">
    <property type="term" value="F:phosphatase activity"/>
    <property type="evidence" value="ECO:0007669"/>
    <property type="project" value="TreeGrafter"/>
</dbReference>
<dbReference type="InterPro" id="IPR036412">
    <property type="entry name" value="HAD-like_sf"/>
</dbReference>
<evidence type="ECO:0000313" key="2">
    <source>
        <dbReference type="Proteomes" id="UP000660861"/>
    </source>
</evidence>
<proteinExistence type="predicted"/>
<dbReference type="Gene3D" id="1.10.150.240">
    <property type="entry name" value="Putative phosphatase, domain 2"/>
    <property type="match status" value="1"/>
</dbReference>
<dbReference type="InterPro" id="IPR006439">
    <property type="entry name" value="HAD-SF_hydro_IA"/>
</dbReference>
<dbReference type="PANTHER" id="PTHR18901">
    <property type="entry name" value="2-DEOXYGLUCOSE-6-PHOSPHATE PHOSPHATASE 2"/>
    <property type="match status" value="1"/>
</dbReference>
<dbReference type="Gene3D" id="3.40.50.1000">
    <property type="entry name" value="HAD superfamily/HAD-like"/>
    <property type="match status" value="1"/>
</dbReference>
<accession>A0A926EDN5</accession>
<sequence>MKGAIFDMDGTLLDSMGAWDRVVPLFLKKHGVADPGDINIAIAAMTFVDGAQYTVDRFSLPMTAADVMKGLNDLMLWEYTHTVQLKPGVRDYLEKLREEGVALCVATATDRALALPALERQGILDLFQFVVSVEEVGVGKERPEIFLECARRLALPAEECCVYEDALHSIQAARGAGFATCGVADGGSAAVDAGEIERLSTFYITSFEELL</sequence>
<keyword evidence="2" id="KW-1185">Reference proteome</keyword>
<dbReference type="PANTHER" id="PTHR18901:SF38">
    <property type="entry name" value="PSEUDOURIDINE-5'-PHOSPHATASE"/>
    <property type="match status" value="1"/>
</dbReference>
<dbReference type="InterPro" id="IPR023198">
    <property type="entry name" value="PGP-like_dom2"/>
</dbReference>
<gene>
    <name evidence="1" type="ORF">H8709_06600</name>
</gene>
<evidence type="ECO:0000313" key="1">
    <source>
        <dbReference type="EMBL" id="MBC8570499.1"/>
    </source>
</evidence>
<dbReference type="AlphaFoldDB" id="A0A926EDN5"/>
<dbReference type="EMBL" id="JACRTC010000003">
    <property type="protein sequence ID" value="MBC8570499.1"/>
    <property type="molecule type" value="Genomic_DNA"/>
</dbReference>
<dbReference type="InterPro" id="IPR023214">
    <property type="entry name" value="HAD_sf"/>
</dbReference>
<protein>
    <submittedName>
        <fullName evidence="1">HAD family phosphatase</fullName>
    </submittedName>
</protein>
<comment type="caution">
    <text evidence="1">The sequence shown here is derived from an EMBL/GenBank/DDBJ whole genome shotgun (WGS) entry which is preliminary data.</text>
</comment>